<protein>
    <submittedName>
        <fullName evidence="2">Uncharacterized protein</fullName>
    </submittedName>
</protein>
<gene>
    <name evidence="2" type="ORF">DCCM_3011</name>
</gene>
<evidence type="ECO:0000256" key="1">
    <source>
        <dbReference type="SAM" id="MobiDB-lite"/>
    </source>
</evidence>
<evidence type="ECO:0000313" key="2">
    <source>
        <dbReference type="EMBL" id="GBF33900.1"/>
    </source>
</evidence>
<comment type="caution">
    <text evidence="2">The sequence shown here is derived from an EMBL/GenBank/DDBJ whole genome shotgun (WGS) entry which is preliminary data.</text>
</comment>
<accession>A0A2L2XCN0</accession>
<reference evidence="3" key="1">
    <citation type="submission" date="2018-02" db="EMBL/GenBank/DDBJ databases">
        <title>Genome sequence of Desulfocucumis palustris strain NAW-5.</title>
        <authorList>
            <person name="Watanabe M."/>
            <person name="Kojima H."/>
            <person name="Fukui M."/>
        </authorList>
    </citation>
    <scope>NUCLEOTIDE SEQUENCE [LARGE SCALE GENOMIC DNA]</scope>
    <source>
        <strain evidence="3">NAW-5</strain>
    </source>
</reference>
<proteinExistence type="predicted"/>
<evidence type="ECO:0000313" key="3">
    <source>
        <dbReference type="Proteomes" id="UP000239549"/>
    </source>
</evidence>
<feature type="compositionally biased region" description="Low complexity" evidence="1">
    <location>
        <begin position="117"/>
        <end position="129"/>
    </location>
</feature>
<sequence>MPKGTTLEETVKVSGPAADSLKKLPEMKDIYQEDYKDRAVLHMLLKGKKEQKRPREAVMQDINDRLKSLQDIERVEVGFGSGANSTPVELEVSGKEMETIRNGHGCYGPLPGTVDAAPGPIAPGNGPVGIRRPGAPG</sequence>
<name>A0A2L2XCN0_9FIRM</name>
<keyword evidence="3" id="KW-1185">Reference proteome</keyword>
<organism evidence="2 3">
    <name type="scientific">Desulfocucumis palustris</name>
    <dbReference type="NCBI Taxonomy" id="1898651"/>
    <lineage>
        <taxon>Bacteria</taxon>
        <taxon>Bacillati</taxon>
        <taxon>Bacillota</taxon>
        <taxon>Clostridia</taxon>
        <taxon>Eubacteriales</taxon>
        <taxon>Desulfocucumaceae</taxon>
        <taxon>Desulfocucumis</taxon>
    </lineage>
</organism>
<dbReference type="AlphaFoldDB" id="A0A2L2XCN0"/>
<dbReference type="Proteomes" id="UP000239549">
    <property type="component" value="Unassembled WGS sequence"/>
</dbReference>
<dbReference type="EMBL" id="BFAV01000123">
    <property type="protein sequence ID" value="GBF33900.1"/>
    <property type="molecule type" value="Genomic_DNA"/>
</dbReference>
<feature type="region of interest" description="Disordered" evidence="1">
    <location>
        <begin position="117"/>
        <end position="137"/>
    </location>
</feature>